<reference evidence="1 2" key="1">
    <citation type="submission" date="2016-01" db="EMBL/GenBank/DDBJ databases">
        <title>The new phylogeny of the genus Mycobacterium.</title>
        <authorList>
            <person name="Tarcisio F."/>
            <person name="Conor M."/>
            <person name="Antonella G."/>
            <person name="Elisabetta G."/>
            <person name="Giulia F.S."/>
            <person name="Sara T."/>
            <person name="Anna F."/>
            <person name="Clotilde B."/>
            <person name="Roberto B."/>
            <person name="Veronica D.S."/>
            <person name="Fabio R."/>
            <person name="Monica P."/>
            <person name="Olivier J."/>
            <person name="Enrico T."/>
            <person name="Nicola S."/>
        </authorList>
    </citation>
    <scope>NUCLEOTIDE SEQUENCE [LARGE SCALE GENOMIC DNA]</scope>
    <source>
        <strain evidence="1 2">DSM 44179</strain>
    </source>
</reference>
<evidence type="ECO:0000313" key="1">
    <source>
        <dbReference type="EMBL" id="ORV04619.1"/>
    </source>
</evidence>
<proteinExistence type="predicted"/>
<comment type="caution">
    <text evidence="1">The sequence shown here is derived from an EMBL/GenBank/DDBJ whole genome shotgun (WGS) entry which is preliminary data.</text>
</comment>
<dbReference type="Proteomes" id="UP000193484">
    <property type="component" value="Unassembled WGS sequence"/>
</dbReference>
<evidence type="ECO:0000313" key="2">
    <source>
        <dbReference type="Proteomes" id="UP000193484"/>
    </source>
</evidence>
<accession>A0A1X1RFJ7</accession>
<dbReference type="EMBL" id="LQOJ01000030">
    <property type="protein sequence ID" value="ORV04619.1"/>
    <property type="molecule type" value="Genomic_DNA"/>
</dbReference>
<keyword evidence="2" id="KW-1185">Reference proteome</keyword>
<organism evidence="1 2">
    <name type="scientific">Mycolicibacterium fallax</name>
    <name type="common">Mycobacterium fallax</name>
    <dbReference type="NCBI Taxonomy" id="1793"/>
    <lineage>
        <taxon>Bacteria</taxon>
        <taxon>Bacillati</taxon>
        <taxon>Actinomycetota</taxon>
        <taxon>Actinomycetes</taxon>
        <taxon>Mycobacteriales</taxon>
        <taxon>Mycobacteriaceae</taxon>
        <taxon>Mycolicibacterium</taxon>
    </lineage>
</organism>
<dbReference type="AlphaFoldDB" id="A0A1X1RFJ7"/>
<name>A0A1X1RFJ7_MYCFA</name>
<protein>
    <submittedName>
        <fullName evidence="1">Uncharacterized protein</fullName>
    </submittedName>
</protein>
<gene>
    <name evidence="1" type="ORF">AWC04_08480</name>
</gene>
<sequence>MITAIPSTVRTAALKLGMQKNWWVYTDTEDVVLNLPNTLVTNAAGILSKFTDRAAVVPVTDLDPAALKFLTDTHLLVVDGGVARCGIGWWTPKSAPAPVPTPGQTAPGIERVQPQPRPYDQMDEGLHAPVAYRKPQAPGTSPTAFQGAVAGGSITADPALLQRAVAALEMLADQAGSPMIPITPVGDSPVLDCARELAVLMSVLQPATRHVLRERVRSRLRQHTSAALEMGVSKGAFTLVGSPVRGGEYSLSDPEVLGMDWSVVRSLASGRKPARALVSTSS</sequence>